<reference evidence="3" key="1">
    <citation type="journal article" date="2019" name="Int. J. Syst. Evol. Microbiol.">
        <title>The Global Catalogue of Microorganisms (GCM) 10K type strain sequencing project: providing services to taxonomists for standard genome sequencing and annotation.</title>
        <authorList>
            <consortium name="The Broad Institute Genomics Platform"/>
            <consortium name="The Broad Institute Genome Sequencing Center for Infectious Disease"/>
            <person name="Wu L."/>
            <person name="Ma J."/>
        </authorList>
    </citation>
    <scope>NUCLEOTIDE SEQUENCE [LARGE SCALE GENOMIC DNA]</scope>
    <source>
        <strain evidence="3">JCM 3106</strain>
    </source>
</reference>
<evidence type="ECO:0000313" key="2">
    <source>
        <dbReference type="EMBL" id="GAA3030683.1"/>
    </source>
</evidence>
<proteinExistence type="predicted"/>
<accession>A0ABP6L2V4</accession>
<feature type="region of interest" description="Disordered" evidence="1">
    <location>
        <begin position="1"/>
        <end position="98"/>
    </location>
</feature>
<dbReference type="EMBL" id="BAAAWD010000019">
    <property type="protein sequence ID" value="GAA3030683.1"/>
    <property type="molecule type" value="Genomic_DNA"/>
</dbReference>
<feature type="compositionally biased region" description="Basic and acidic residues" evidence="1">
    <location>
        <begin position="45"/>
        <end position="59"/>
    </location>
</feature>
<organism evidence="2 3">
    <name type="scientific">Streptosporangium longisporum</name>
    <dbReference type="NCBI Taxonomy" id="46187"/>
    <lineage>
        <taxon>Bacteria</taxon>
        <taxon>Bacillati</taxon>
        <taxon>Actinomycetota</taxon>
        <taxon>Actinomycetes</taxon>
        <taxon>Streptosporangiales</taxon>
        <taxon>Streptosporangiaceae</taxon>
        <taxon>Streptosporangium</taxon>
    </lineage>
</organism>
<gene>
    <name evidence="2" type="ORF">GCM10017559_66850</name>
</gene>
<comment type="caution">
    <text evidence="2">The sequence shown here is derived from an EMBL/GenBank/DDBJ whole genome shotgun (WGS) entry which is preliminary data.</text>
</comment>
<evidence type="ECO:0000256" key="1">
    <source>
        <dbReference type="SAM" id="MobiDB-lite"/>
    </source>
</evidence>
<feature type="compositionally biased region" description="Basic and acidic residues" evidence="1">
    <location>
        <begin position="83"/>
        <end position="98"/>
    </location>
</feature>
<dbReference type="Proteomes" id="UP001499930">
    <property type="component" value="Unassembled WGS sequence"/>
</dbReference>
<keyword evidence="3" id="KW-1185">Reference proteome</keyword>
<protein>
    <submittedName>
        <fullName evidence="2">Uncharacterized protein</fullName>
    </submittedName>
</protein>
<feature type="compositionally biased region" description="Low complexity" evidence="1">
    <location>
        <begin position="24"/>
        <end position="41"/>
    </location>
</feature>
<feature type="compositionally biased region" description="Low complexity" evidence="1">
    <location>
        <begin position="1"/>
        <end position="16"/>
    </location>
</feature>
<name>A0ABP6L2V4_9ACTN</name>
<evidence type="ECO:0000313" key="3">
    <source>
        <dbReference type="Proteomes" id="UP001499930"/>
    </source>
</evidence>
<sequence>MGTADTADAGDVAETADAADAEDVTGTVAAATRRATRACGTTGRGRADVRGRNHERRIDPLISDVPAVSGTSADRAGGPVEGIRPRGGDEREGRAGRG</sequence>